<evidence type="ECO:0000256" key="1">
    <source>
        <dbReference type="ARBA" id="ARBA00006987"/>
    </source>
</evidence>
<keyword evidence="4" id="KW-1185">Reference proteome</keyword>
<dbReference type="PATRIC" id="fig|1225564.3.peg.3265"/>
<accession>A0A0H1RJQ7</accession>
<name>A0A0H1RJQ7_9HYPH</name>
<keyword evidence="2" id="KW-0732">Signal</keyword>
<dbReference type="CDD" id="cd13578">
    <property type="entry name" value="PBP2_Bug27"/>
    <property type="match status" value="1"/>
</dbReference>
<dbReference type="InterPro" id="IPR042100">
    <property type="entry name" value="Bug_dom1"/>
</dbReference>
<dbReference type="Gene3D" id="3.40.190.10">
    <property type="entry name" value="Periplasmic binding protein-like II"/>
    <property type="match status" value="1"/>
</dbReference>
<dbReference type="Pfam" id="PF03401">
    <property type="entry name" value="TctC"/>
    <property type="match status" value="1"/>
</dbReference>
<dbReference type="InterPro" id="IPR005064">
    <property type="entry name" value="BUG"/>
</dbReference>
<dbReference type="SUPFAM" id="SSF53850">
    <property type="entry name" value="Periplasmic binding protein-like II"/>
    <property type="match status" value="1"/>
</dbReference>
<evidence type="ECO:0000256" key="2">
    <source>
        <dbReference type="SAM" id="SignalP"/>
    </source>
</evidence>
<dbReference type="PANTHER" id="PTHR42928:SF5">
    <property type="entry name" value="BLR1237 PROTEIN"/>
    <property type="match status" value="1"/>
</dbReference>
<dbReference type="PANTHER" id="PTHR42928">
    <property type="entry name" value="TRICARBOXYLATE-BINDING PROTEIN"/>
    <property type="match status" value="1"/>
</dbReference>
<sequence length="329" mass="34461">MNQHSTGPFRRAVIAAALSIFALSTPQVEAQTYPARTMQVVVPFAAGGGVDVATRLVTEKMSAVLGQRFVIENRGGGGTIVGTQGVARASGDGYTLLAAPTTLVINPALREKMPYDWEKDFAPVAMLAKLPFVVVAANTFPANTMKELESLGRSQSEPLTFGSGGTGTVAHLAGELFAIQSGAKMQHVPYRGEAPSLTDVIGGRLSVTFSTLASASGQIEGKTLKPLAVTTRQRTTLLPDVPTVAEQGYADYDISAWVALLAPKGTPAEVIATLNKTVNTALADENLRSQLAKVGAEPGGGTPEELASFMKKDAEVWARVVKAANVKPE</sequence>
<feature type="signal peptide" evidence="2">
    <location>
        <begin position="1"/>
        <end position="30"/>
    </location>
</feature>
<dbReference type="Gene3D" id="3.40.190.150">
    <property type="entry name" value="Bordetella uptake gene, domain 1"/>
    <property type="match status" value="1"/>
</dbReference>
<dbReference type="AlphaFoldDB" id="A0A0H1RJQ7"/>
<evidence type="ECO:0008006" key="5">
    <source>
        <dbReference type="Google" id="ProtNLM"/>
    </source>
</evidence>
<reference evidence="3 4" key="1">
    <citation type="submission" date="2015-05" db="EMBL/GenBank/DDBJ databases">
        <title>Draft genome sequence of Microvirga vignae strain BR3299, a novel nitrogen fixing bacteria isolated from Brazil semi-aired region.</title>
        <authorList>
            <person name="Zilli J.E."/>
            <person name="Passos S.R."/>
            <person name="Leite J."/>
            <person name="Baldani J.I."/>
            <person name="Xavier G.R."/>
            <person name="Rumjaneck N.G."/>
            <person name="Simoes-Araujo J.L."/>
        </authorList>
    </citation>
    <scope>NUCLEOTIDE SEQUENCE [LARGE SCALE GENOMIC DNA]</scope>
    <source>
        <strain evidence="3 4">BR3299</strain>
    </source>
</reference>
<proteinExistence type="inferred from homology"/>
<feature type="chain" id="PRO_5002593107" description="LacI family transcriptional regulator" evidence="2">
    <location>
        <begin position="31"/>
        <end position="329"/>
    </location>
</feature>
<dbReference type="STRING" id="1225564.AA309_12275"/>
<comment type="similarity">
    <text evidence="1">Belongs to the UPF0065 (bug) family.</text>
</comment>
<evidence type="ECO:0000313" key="3">
    <source>
        <dbReference type="EMBL" id="KLK92832.1"/>
    </source>
</evidence>
<dbReference type="OrthoDB" id="8443386at2"/>
<evidence type="ECO:0000313" key="4">
    <source>
        <dbReference type="Proteomes" id="UP000035489"/>
    </source>
</evidence>
<gene>
    <name evidence="3" type="ORF">AA309_12275</name>
</gene>
<dbReference type="RefSeq" id="WP_047189318.1">
    <property type="nucleotide sequence ID" value="NZ_LCYG01000030.1"/>
</dbReference>
<organism evidence="3 4">
    <name type="scientific">Microvirga vignae</name>
    <dbReference type="NCBI Taxonomy" id="1225564"/>
    <lineage>
        <taxon>Bacteria</taxon>
        <taxon>Pseudomonadati</taxon>
        <taxon>Pseudomonadota</taxon>
        <taxon>Alphaproteobacteria</taxon>
        <taxon>Hyphomicrobiales</taxon>
        <taxon>Methylobacteriaceae</taxon>
        <taxon>Microvirga</taxon>
    </lineage>
</organism>
<dbReference type="Proteomes" id="UP000035489">
    <property type="component" value="Unassembled WGS sequence"/>
</dbReference>
<protein>
    <recommendedName>
        <fullName evidence="5">LacI family transcriptional regulator</fullName>
    </recommendedName>
</protein>
<dbReference type="PIRSF" id="PIRSF017082">
    <property type="entry name" value="YflP"/>
    <property type="match status" value="1"/>
</dbReference>
<dbReference type="EMBL" id="LCYG01000030">
    <property type="protein sequence ID" value="KLK92832.1"/>
    <property type="molecule type" value="Genomic_DNA"/>
</dbReference>
<comment type="caution">
    <text evidence="3">The sequence shown here is derived from an EMBL/GenBank/DDBJ whole genome shotgun (WGS) entry which is preliminary data.</text>
</comment>